<sequence length="124" mass="13296">MTPHPPPPEAAPEARTIRSLRPYAVTGGRTRPVCDLRRETLLGTGLRVLAAGALPEHREAVRLCEPGPRAVAELAALLQLPVQAAKVVLADLVHSGRLHIASPPLAERPSRPLLERVARGLRAL</sequence>
<organism evidence="1 2">
    <name type="scientific">Streptomyces yaizuensis</name>
    <dbReference type="NCBI Taxonomy" id="2989713"/>
    <lineage>
        <taxon>Bacteria</taxon>
        <taxon>Bacillati</taxon>
        <taxon>Actinomycetota</taxon>
        <taxon>Actinomycetes</taxon>
        <taxon>Kitasatosporales</taxon>
        <taxon>Streptomycetaceae</taxon>
        <taxon>Streptomyces</taxon>
    </lineage>
</organism>
<proteinExistence type="predicted"/>
<accession>A0ABQ5NXT4</accession>
<name>A0ABQ5NXT4_9ACTN</name>
<dbReference type="RefSeq" id="WP_323447238.1">
    <property type="nucleotide sequence ID" value="NZ_BSBI01000004.1"/>
</dbReference>
<protein>
    <submittedName>
        <fullName evidence="1">DUF742 domain-containing protein</fullName>
    </submittedName>
</protein>
<keyword evidence="2" id="KW-1185">Reference proteome</keyword>
<evidence type="ECO:0000313" key="1">
    <source>
        <dbReference type="EMBL" id="GLF95176.1"/>
    </source>
</evidence>
<dbReference type="PANTHER" id="PTHR36221:SF1">
    <property type="entry name" value="DUF742 DOMAIN-CONTAINING PROTEIN"/>
    <property type="match status" value="1"/>
</dbReference>
<reference evidence="1 2" key="1">
    <citation type="submission" date="2022-10" db="EMBL/GenBank/DDBJ databases">
        <title>Draft genome sequence of Streptomyces sp. YSPA8.</title>
        <authorList>
            <person name="Moriuchi R."/>
            <person name="Dohra H."/>
            <person name="Yamamura H."/>
            <person name="Kodani S."/>
        </authorList>
    </citation>
    <scope>NUCLEOTIDE SEQUENCE [LARGE SCALE GENOMIC DNA]</scope>
    <source>
        <strain evidence="1 2">YSPA8</strain>
    </source>
</reference>
<dbReference type="InterPro" id="IPR007995">
    <property type="entry name" value="DUF742"/>
</dbReference>
<gene>
    <name evidence="1" type="ORF">SYYSPA8_12785</name>
</gene>
<dbReference type="EMBL" id="BSBI01000004">
    <property type="protein sequence ID" value="GLF95176.1"/>
    <property type="molecule type" value="Genomic_DNA"/>
</dbReference>
<dbReference type="PANTHER" id="PTHR36221">
    <property type="entry name" value="DUF742 DOMAIN-CONTAINING PROTEIN"/>
    <property type="match status" value="1"/>
</dbReference>
<comment type="caution">
    <text evidence="1">The sequence shown here is derived from an EMBL/GenBank/DDBJ whole genome shotgun (WGS) entry which is preliminary data.</text>
</comment>
<evidence type="ECO:0000313" key="2">
    <source>
        <dbReference type="Proteomes" id="UP001291653"/>
    </source>
</evidence>
<dbReference type="Proteomes" id="UP001291653">
    <property type="component" value="Unassembled WGS sequence"/>
</dbReference>
<dbReference type="Pfam" id="PF05331">
    <property type="entry name" value="DUF742"/>
    <property type="match status" value="1"/>
</dbReference>